<keyword evidence="6" id="KW-0131">Cell cycle</keyword>
<keyword evidence="5" id="KW-0498">Mitosis</keyword>
<dbReference type="GO" id="GO:0010997">
    <property type="term" value="F:anaphase-promoting complex binding"/>
    <property type="evidence" value="ECO:0007669"/>
    <property type="project" value="InterPro"/>
</dbReference>
<dbReference type="Proteomes" id="UP000242188">
    <property type="component" value="Unassembled WGS sequence"/>
</dbReference>
<dbReference type="SMART" id="SM00320">
    <property type="entry name" value="WD40"/>
    <property type="match status" value="5"/>
</dbReference>
<evidence type="ECO:0000256" key="4">
    <source>
        <dbReference type="ARBA" id="ARBA00022737"/>
    </source>
</evidence>
<dbReference type="OrthoDB" id="10263272at2759"/>
<evidence type="ECO:0000313" key="9">
    <source>
        <dbReference type="EMBL" id="OWF44785.1"/>
    </source>
</evidence>
<dbReference type="InterPro" id="IPR015943">
    <property type="entry name" value="WD40/YVTN_repeat-like_dom_sf"/>
</dbReference>
<dbReference type="InterPro" id="IPR056150">
    <property type="entry name" value="WD40_CDC20-Fz"/>
</dbReference>
<protein>
    <submittedName>
        <fullName evidence="9">Cell division cycle protein 20-like</fullName>
    </submittedName>
</protein>
<sequence length="456" mass="51534">MEDSTPSVRRRIRRVRTSYNVFDRFIPYRPCLNADASYAKILAHRDGTDTFKQPAQHQDPRSRYYRKLLDAVFKKSDRRILATAQRPDSGYSSPMSPNRPFFNAQMDDLFATPPRRKRRHVPKSPICVMDLPKLRNNFFTNNLDWGKTNKIAVALNLTTYVWDAQSKVCQKIQLTTSRPDHDYISCLAWDPEGTQLVIADNLGDITVCDPECSVINHQTHLKERTPVNIVRWTEQGIYSGDRHGTVYKHDPRVRTAVARLGGHDVMVCGLSQGPGTPYLASGGGDGLVCIWDVRSSKVYRRIQAHTLLAKALAWCPWRKNVLASGGGCDDGNIRLWNIHTGNMVGEISTQSQICGMLWSEEYHELVSSHGLTKVEGNETNDLILWEEKDFCFEPVAKLQQHVGRPLHLAMSPDKTHIASVGADEHICLWYCFPASSKDDQTPTNVVSPVTLDGHIR</sequence>
<dbReference type="PANTHER" id="PTHR19918:SF8">
    <property type="entry name" value="FI02843P"/>
    <property type="match status" value="1"/>
</dbReference>
<keyword evidence="10" id="KW-1185">Reference proteome</keyword>
<feature type="domain" description="CDC20/Fizzy WD40" evidence="8">
    <location>
        <begin position="129"/>
        <end position="429"/>
    </location>
</feature>
<dbReference type="PROSITE" id="PS00678">
    <property type="entry name" value="WD_REPEATS_1"/>
    <property type="match status" value="1"/>
</dbReference>
<dbReference type="PROSITE" id="PS50294">
    <property type="entry name" value="WD_REPEATS_REGION"/>
    <property type="match status" value="1"/>
</dbReference>
<accession>A0A210Q7V2</accession>
<dbReference type="InterPro" id="IPR019775">
    <property type="entry name" value="WD40_repeat_CS"/>
</dbReference>
<dbReference type="SUPFAM" id="SSF50978">
    <property type="entry name" value="WD40 repeat-like"/>
    <property type="match status" value="1"/>
</dbReference>
<evidence type="ECO:0000259" key="8">
    <source>
        <dbReference type="Pfam" id="PF24807"/>
    </source>
</evidence>
<proteinExistence type="inferred from homology"/>
<evidence type="ECO:0000256" key="1">
    <source>
        <dbReference type="ARBA" id="ARBA00006445"/>
    </source>
</evidence>
<feature type="repeat" description="WD" evidence="7">
    <location>
        <begin position="260"/>
        <end position="301"/>
    </location>
</feature>
<dbReference type="EMBL" id="NEDP02004683">
    <property type="protein sequence ID" value="OWF44785.1"/>
    <property type="molecule type" value="Genomic_DNA"/>
</dbReference>
<evidence type="ECO:0000256" key="2">
    <source>
        <dbReference type="ARBA" id="ARBA00022574"/>
    </source>
</evidence>
<gene>
    <name evidence="9" type="ORF">KP79_PYT08894</name>
</gene>
<name>A0A210Q7V2_MIZYE</name>
<dbReference type="Pfam" id="PF24807">
    <property type="entry name" value="WD40_CDC20-Fz"/>
    <property type="match status" value="1"/>
</dbReference>
<comment type="caution">
    <text evidence="9">The sequence shown here is derived from an EMBL/GenBank/DDBJ whole genome shotgun (WGS) entry which is preliminary data.</text>
</comment>
<dbReference type="InterPro" id="IPR001680">
    <property type="entry name" value="WD40_rpt"/>
</dbReference>
<dbReference type="STRING" id="6573.A0A210Q7V2"/>
<evidence type="ECO:0000256" key="5">
    <source>
        <dbReference type="ARBA" id="ARBA00022776"/>
    </source>
</evidence>
<dbReference type="GO" id="GO:0051301">
    <property type="term" value="P:cell division"/>
    <property type="evidence" value="ECO:0007669"/>
    <property type="project" value="UniProtKB-KW"/>
</dbReference>
<evidence type="ECO:0000313" key="10">
    <source>
        <dbReference type="Proteomes" id="UP000242188"/>
    </source>
</evidence>
<evidence type="ECO:0000256" key="3">
    <source>
        <dbReference type="ARBA" id="ARBA00022618"/>
    </source>
</evidence>
<keyword evidence="4" id="KW-0677">Repeat</keyword>
<keyword evidence="2 7" id="KW-0853">WD repeat</keyword>
<dbReference type="InterPro" id="IPR036322">
    <property type="entry name" value="WD40_repeat_dom_sf"/>
</dbReference>
<dbReference type="PROSITE" id="PS50082">
    <property type="entry name" value="WD_REPEATS_2"/>
    <property type="match status" value="1"/>
</dbReference>
<dbReference type="AlphaFoldDB" id="A0A210Q7V2"/>
<dbReference type="GO" id="GO:1990757">
    <property type="term" value="F:ubiquitin ligase activator activity"/>
    <property type="evidence" value="ECO:0007669"/>
    <property type="project" value="TreeGrafter"/>
</dbReference>
<reference evidence="9 10" key="1">
    <citation type="journal article" date="2017" name="Nat. Ecol. Evol.">
        <title>Scallop genome provides insights into evolution of bilaterian karyotype and development.</title>
        <authorList>
            <person name="Wang S."/>
            <person name="Zhang J."/>
            <person name="Jiao W."/>
            <person name="Li J."/>
            <person name="Xun X."/>
            <person name="Sun Y."/>
            <person name="Guo X."/>
            <person name="Huan P."/>
            <person name="Dong B."/>
            <person name="Zhang L."/>
            <person name="Hu X."/>
            <person name="Sun X."/>
            <person name="Wang J."/>
            <person name="Zhao C."/>
            <person name="Wang Y."/>
            <person name="Wang D."/>
            <person name="Huang X."/>
            <person name="Wang R."/>
            <person name="Lv J."/>
            <person name="Li Y."/>
            <person name="Zhang Z."/>
            <person name="Liu B."/>
            <person name="Lu W."/>
            <person name="Hui Y."/>
            <person name="Liang J."/>
            <person name="Zhou Z."/>
            <person name="Hou R."/>
            <person name="Li X."/>
            <person name="Liu Y."/>
            <person name="Li H."/>
            <person name="Ning X."/>
            <person name="Lin Y."/>
            <person name="Zhao L."/>
            <person name="Xing Q."/>
            <person name="Dou J."/>
            <person name="Li Y."/>
            <person name="Mao J."/>
            <person name="Guo H."/>
            <person name="Dou H."/>
            <person name="Li T."/>
            <person name="Mu C."/>
            <person name="Jiang W."/>
            <person name="Fu Q."/>
            <person name="Fu X."/>
            <person name="Miao Y."/>
            <person name="Liu J."/>
            <person name="Yu Q."/>
            <person name="Li R."/>
            <person name="Liao H."/>
            <person name="Li X."/>
            <person name="Kong Y."/>
            <person name="Jiang Z."/>
            <person name="Chourrout D."/>
            <person name="Li R."/>
            <person name="Bao Z."/>
        </authorList>
    </citation>
    <scope>NUCLEOTIDE SEQUENCE [LARGE SCALE GENOMIC DNA]</scope>
    <source>
        <strain evidence="9 10">PY_sf001</strain>
    </source>
</reference>
<dbReference type="PANTHER" id="PTHR19918">
    <property type="entry name" value="CELL DIVISION CYCLE 20 CDC20 FIZZY -RELATED"/>
    <property type="match status" value="1"/>
</dbReference>
<dbReference type="GO" id="GO:0031145">
    <property type="term" value="P:anaphase-promoting complex-dependent catabolic process"/>
    <property type="evidence" value="ECO:0007669"/>
    <property type="project" value="TreeGrafter"/>
</dbReference>
<dbReference type="GO" id="GO:1905786">
    <property type="term" value="P:positive regulation of anaphase-promoting complex-dependent catabolic process"/>
    <property type="evidence" value="ECO:0007669"/>
    <property type="project" value="TreeGrafter"/>
</dbReference>
<comment type="similarity">
    <text evidence="1">Belongs to the WD repeat CDC20/Fizzy family.</text>
</comment>
<evidence type="ECO:0000256" key="7">
    <source>
        <dbReference type="PROSITE-ProRule" id="PRU00221"/>
    </source>
</evidence>
<evidence type="ECO:0000256" key="6">
    <source>
        <dbReference type="ARBA" id="ARBA00023306"/>
    </source>
</evidence>
<organism evidence="9 10">
    <name type="scientific">Mizuhopecten yessoensis</name>
    <name type="common">Japanese scallop</name>
    <name type="synonym">Patinopecten yessoensis</name>
    <dbReference type="NCBI Taxonomy" id="6573"/>
    <lineage>
        <taxon>Eukaryota</taxon>
        <taxon>Metazoa</taxon>
        <taxon>Spiralia</taxon>
        <taxon>Lophotrochozoa</taxon>
        <taxon>Mollusca</taxon>
        <taxon>Bivalvia</taxon>
        <taxon>Autobranchia</taxon>
        <taxon>Pteriomorphia</taxon>
        <taxon>Pectinida</taxon>
        <taxon>Pectinoidea</taxon>
        <taxon>Pectinidae</taxon>
        <taxon>Mizuhopecten</taxon>
    </lineage>
</organism>
<keyword evidence="3 9" id="KW-0132">Cell division</keyword>
<dbReference type="Gene3D" id="2.130.10.10">
    <property type="entry name" value="YVTN repeat-like/Quinoprotein amine dehydrogenase"/>
    <property type="match status" value="1"/>
</dbReference>
<dbReference type="InterPro" id="IPR033010">
    <property type="entry name" value="Cdc20/Fizzy"/>
</dbReference>
<dbReference type="GO" id="GO:0005680">
    <property type="term" value="C:anaphase-promoting complex"/>
    <property type="evidence" value="ECO:0007669"/>
    <property type="project" value="TreeGrafter"/>
</dbReference>